<sequence length="145" mass="15816">MIELTVKGKQAELKFNFKALADANARYSDMNNGVPMGNGAANLFLGLAQDEIESVAKVIDVAVPGKFTMDDLGAAVEELTEGGEKIDEVIAEFKAEMLKSGFFMKAINNQIKRTEEALVKLKGMENEEGAIMSLEKVLNVMKENI</sequence>
<dbReference type="Proteomes" id="UP000371977">
    <property type="component" value="Unassembled WGS sequence"/>
</dbReference>
<accession>A0A6C2C732</accession>
<dbReference type="RefSeq" id="WP_148622599.1">
    <property type="nucleotide sequence ID" value="NZ_SDGZ01000014.1"/>
</dbReference>
<evidence type="ECO:0000313" key="3">
    <source>
        <dbReference type="Proteomes" id="UP000371977"/>
    </source>
</evidence>
<dbReference type="OrthoDB" id="2146232at2"/>
<name>A0A6C2C732_9LACO</name>
<feature type="coiled-coil region" evidence="1">
    <location>
        <begin position="104"/>
        <end position="144"/>
    </location>
</feature>
<gene>
    <name evidence="2" type="ORF">ESZ50_05535</name>
</gene>
<dbReference type="AlphaFoldDB" id="A0A6C2C732"/>
<dbReference type="EMBL" id="SDGZ01000014">
    <property type="protein sequence ID" value="TYC49607.1"/>
    <property type="molecule type" value="Genomic_DNA"/>
</dbReference>
<keyword evidence="3" id="KW-1185">Reference proteome</keyword>
<proteinExistence type="predicted"/>
<evidence type="ECO:0008006" key="4">
    <source>
        <dbReference type="Google" id="ProtNLM"/>
    </source>
</evidence>
<reference evidence="2 3" key="1">
    <citation type="submission" date="2019-01" db="EMBL/GenBank/DDBJ databases">
        <title>Weissella sp. nov., a novel lactic acid bacterium isolated from animal feces.</title>
        <authorList>
            <person name="Wang L.-T."/>
        </authorList>
    </citation>
    <scope>NUCLEOTIDE SEQUENCE [LARGE SCALE GENOMIC DNA]</scope>
    <source>
        <strain evidence="2 3">8H-2</strain>
    </source>
</reference>
<comment type="caution">
    <text evidence="2">The sequence shown here is derived from an EMBL/GenBank/DDBJ whole genome shotgun (WGS) entry which is preliminary data.</text>
</comment>
<evidence type="ECO:0000313" key="2">
    <source>
        <dbReference type="EMBL" id="TYC49607.1"/>
    </source>
</evidence>
<dbReference type="InterPro" id="IPR024410">
    <property type="entry name" value="Phage_TAC_12"/>
</dbReference>
<dbReference type="Pfam" id="PF12363">
    <property type="entry name" value="Phage_TAC_12"/>
    <property type="match status" value="1"/>
</dbReference>
<keyword evidence="1" id="KW-0175">Coiled coil</keyword>
<organism evidence="2 3">
    <name type="scientific">Weissella muntiaci</name>
    <dbReference type="NCBI Taxonomy" id="2508881"/>
    <lineage>
        <taxon>Bacteria</taxon>
        <taxon>Bacillati</taxon>
        <taxon>Bacillota</taxon>
        <taxon>Bacilli</taxon>
        <taxon>Lactobacillales</taxon>
        <taxon>Lactobacillaceae</taxon>
        <taxon>Weissella</taxon>
    </lineage>
</organism>
<protein>
    <recommendedName>
        <fullName evidence="4">Phage tail protein</fullName>
    </recommendedName>
</protein>
<evidence type="ECO:0000256" key="1">
    <source>
        <dbReference type="SAM" id="Coils"/>
    </source>
</evidence>